<evidence type="ECO:0000256" key="3">
    <source>
        <dbReference type="ARBA" id="ARBA00022528"/>
    </source>
</evidence>
<evidence type="ECO:0000256" key="7">
    <source>
        <dbReference type="ARBA" id="ARBA00022963"/>
    </source>
</evidence>
<dbReference type="GO" id="GO:0008970">
    <property type="term" value="F:phospholipase A1 activity"/>
    <property type="evidence" value="ECO:0007669"/>
    <property type="project" value="UniProtKB-ARBA"/>
</dbReference>
<dbReference type="Pfam" id="PF01764">
    <property type="entry name" value="Lipase_3"/>
    <property type="match status" value="1"/>
</dbReference>
<evidence type="ECO:0000313" key="11">
    <source>
        <dbReference type="Proteomes" id="UP000325577"/>
    </source>
</evidence>
<dbReference type="Gene3D" id="3.40.50.1820">
    <property type="entry name" value="alpha/beta hydrolase"/>
    <property type="match status" value="1"/>
</dbReference>
<dbReference type="GO" id="GO:0009507">
    <property type="term" value="C:chloroplast"/>
    <property type="evidence" value="ECO:0007669"/>
    <property type="project" value="UniProtKB-SubCell"/>
</dbReference>
<sequence length="173" mass="19469">MGYATVSNDEESRRIGRRDIMVAWHGTVAPLEWYEDLHKRLEPIGHGEAKVEYGFLSIYTSKSDSTSYNKSSASEQVMKEVKMLVNFYKERGEEVSLTITGHSLVTASFLSLDISVISFSAPKVGNIAFRDELHQMGVKMLRLVVKQDVVPHMPGIILNECLQKFDDITGTLE</sequence>
<evidence type="ECO:0000256" key="6">
    <source>
        <dbReference type="ARBA" id="ARBA00022946"/>
    </source>
</evidence>
<evidence type="ECO:0000256" key="1">
    <source>
        <dbReference type="ARBA" id="ARBA00004229"/>
    </source>
</evidence>
<evidence type="ECO:0000256" key="4">
    <source>
        <dbReference type="ARBA" id="ARBA00022640"/>
    </source>
</evidence>
<feature type="domain" description="Fungal lipase-type" evidence="9">
    <location>
        <begin position="22"/>
        <end position="156"/>
    </location>
</feature>
<dbReference type="SUPFAM" id="SSF53474">
    <property type="entry name" value="alpha/beta-Hydrolases"/>
    <property type="match status" value="1"/>
</dbReference>
<dbReference type="GO" id="GO:0047714">
    <property type="term" value="F:galactolipase activity"/>
    <property type="evidence" value="ECO:0007669"/>
    <property type="project" value="UniProtKB-ARBA"/>
</dbReference>
<dbReference type="CDD" id="cd00519">
    <property type="entry name" value="Lipase_3"/>
    <property type="match status" value="1"/>
</dbReference>
<accession>A0A5J4ZAW5</accession>
<keyword evidence="7" id="KW-0442">Lipid degradation</keyword>
<keyword evidence="11" id="KW-1185">Reference proteome</keyword>
<comment type="subcellular location">
    <subcellularLocation>
        <location evidence="1">Plastid</location>
        <location evidence="1">Chloroplast</location>
    </subcellularLocation>
</comment>
<protein>
    <recommendedName>
        <fullName evidence="9">Fungal lipase-type domain-containing protein</fullName>
    </recommendedName>
</protein>
<name>A0A5J4ZAW5_9ASTE</name>
<dbReference type="EMBL" id="CM018052">
    <property type="protein sequence ID" value="KAA8514882.1"/>
    <property type="molecule type" value="Genomic_DNA"/>
</dbReference>
<evidence type="ECO:0000313" key="10">
    <source>
        <dbReference type="EMBL" id="KAA8514882.1"/>
    </source>
</evidence>
<dbReference type="PANTHER" id="PTHR31403">
    <property type="entry name" value="PHOSPHOLIPASE A1-IBETA2, CHLOROPLASTIC"/>
    <property type="match status" value="1"/>
</dbReference>
<keyword evidence="6" id="KW-0809">Transit peptide</keyword>
<dbReference type="AlphaFoldDB" id="A0A5J4ZAW5"/>
<dbReference type="InterPro" id="IPR029058">
    <property type="entry name" value="AB_hydrolase_fold"/>
</dbReference>
<keyword evidence="8" id="KW-0443">Lipid metabolism</keyword>
<dbReference type="OrthoDB" id="1728595at2759"/>
<evidence type="ECO:0000259" key="9">
    <source>
        <dbReference type="Pfam" id="PF01764"/>
    </source>
</evidence>
<keyword evidence="4" id="KW-0934">Plastid</keyword>
<organism evidence="10 11">
    <name type="scientific">Nyssa sinensis</name>
    <dbReference type="NCBI Taxonomy" id="561372"/>
    <lineage>
        <taxon>Eukaryota</taxon>
        <taxon>Viridiplantae</taxon>
        <taxon>Streptophyta</taxon>
        <taxon>Embryophyta</taxon>
        <taxon>Tracheophyta</taxon>
        <taxon>Spermatophyta</taxon>
        <taxon>Magnoliopsida</taxon>
        <taxon>eudicotyledons</taxon>
        <taxon>Gunneridae</taxon>
        <taxon>Pentapetalae</taxon>
        <taxon>asterids</taxon>
        <taxon>Cornales</taxon>
        <taxon>Nyssaceae</taxon>
        <taxon>Nyssa</taxon>
    </lineage>
</organism>
<evidence type="ECO:0000256" key="2">
    <source>
        <dbReference type="ARBA" id="ARBA00010701"/>
    </source>
</evidence>
<dbReference type="Proteomes" id="UP000325577">
    <property type="component" value="Linkage Group LG9"/>
</dbReference>
<evidence type="ECO:0000256" key="8">
    <source>
        <dbReference type="ARBA" id="ARBA00023098"/>
    </source>
</evidence>
<gene>
    <name evidence="10" type="ORF">F0562_018061</name>
</gene>
<dbReference type="GO" id="GO:0016042">
    <property type="term" value="P:lipid catabolic process"/>
    <property type="evidence" value="ECO:0007669"/>
    <property type="project" value="UniProtKB-KW"/>
</dbReference>
<dbReference type="PANTHER" id="PTHR31403:SF11">
    <property type="entry name" value="OS12G0614500 PROTEIN"/>
    <property type="match status" value="1"/>
</dbReference>
<reference evidence="10 11" key="1">
    <citation type="submission" date="2019-09" db="EMBL/GenBank/DDBJ databases">
        <title>A chromosome-level genome assembly of the Chinese tupelo Nyssa sinensis.</title>
        <authorList>
            <person name="Yang X."/>
            <person name="Kang M."/>
            <person name="Yang Y."/>
            <person name="Xiong H."/>
            <person name="Wang M."/>
            <person name="Zhang Z."/>
            <person name="Wang Z."/>
            <person name="Wu H."/>
            <person name="Ma T."/>
            <person name="Liu J."/>
            <person name="Xi Z."/>
        </authorList>
    </citation>
    <scope>NUCLEOTIDE SEQUENCE [LARGE SCALE GENOMIC DNA]</scope>
    <source>
        <strain evidence="10">J267</strain>
        <tissue evidence="10">Leaf</tissue>
    </source>
</reference>
<keyword evidence="3" id="KW-0150">Chloroplast</keyword>
<evidence type="ECO:0000256" key="5">
    <source>
        <dbReference type="ARBA" id="ARBA00022801"/>
    </source>
</evidence>
<comment type="similarity">
    <text evidence="2">Belongs to the AB hydrolase superfamily. Lipase family.</text>
</comment>
<proteinExistence type="inferred from homology"/>
<dbReference type="InterPro" id="IPR002921">
    <property type="entry name" value="Fungal_lipase-type"/>
</dbReference>
<keyword evidence="5" id="KW-0378">Hydrolase</keyword>